<reference evidence="2" key="3">
    <citation type="journal article" date="2000" name="Genome Res.">
        <title>RIKEN integrated sequence analysis (RISA) system--384-format sequencing pipeline with 384 multicapillary sequencer.</title>
        <authorList>
            <person name="Shibata K."/>
            <person name="Itoh M."/>
            <person name="Aizawa K."/>
            <person name="Nagaoka S."/>
            <person name="Sasaki N."/>
            <person name="Carninci P."/>
            <person name="Konno H."/>
            <person name="Akiyama J."/>
            <person name="Nishi K."/>
            <person name="Kitsunai T."/>
            <person name="Tashiro H."/>
            <person name="Itoh M."/>
            <person name="Sumi N."/>
            <person name="Ishii Y."/>
            <person name="Nakamura S."/>
            <person name="Hazama M."/>
            <person name="Nishine T."/>
            <person name="Harada A."/>
            <person name="Yamamoto R."/>
            <person name="Matsumoto H."/>
            <person name="Sakaguchi S."/>
            <person name="Ikegami T."/>
            <person name="Kashiwagi K."/>
            <person name="Fujiwake S."/>
            <person name="Inoue K."/>
            <person name="Togawa Y."/>
            <person name="Izawa M."/>
            <person name="Ohara E."/>
            <person name="Watahiki M."/>
            <person name="Yoneda Y."/>
            <person name="Ishikawa T."/>
            <person name="Ozawa K."/>
            <person name="Tanaka T."/>
            <person name="Matsuura S."/>
            <person name="Kawai J."/>
            <person name="Okazaki Y."/>
            <person name="Muramatsu M."/>
            <person name="Inoue Y."/>
            <person name="Kira A."/>
            <person name="Hayashizaki Y."/>
        </authorList>
    </citation>
    <scope>NUCLEOTIDE SEQUENCE</scope>
    <source>
        <strain evidence="2">C57BL/6J</strain>
        <tissue evidence="2">Head</tissue>
    </source>
</reference>
<reference evidence="2" key="5">
    <citation type="journal article" date="2002" name="Nature">
        <title>Analysis of the mouse transcriptome based on functional annotation of 60,770 full-length cDNAs.</title>
        <authorList>
            <consortium name="The FANTOM Consortium and the RIKEN Genome Exploration Research Group Phase I and II Team"/>
        </authorList>
    </citation>
    <scope>NUCLEOTIDE SEQUENCE</scope>
    <source>
        <strain evidence="2">C57BL/6J</strain>
        <tissue evidence="2">Head</tissue>
    </source>
</reference>
<reference evidence="2" key="7">
    <citation type="journal article" date="2005" name="Science">
        <title>The Transcriptional Landscape of the Mammalian Genome.</title>
        <authorList>
            <consortium name="The FANTOM Consortium"/>
            <consortium name="Riken Genome Exploration Research Group and Genome Science Group (Genome Network Project Core Group)"/>
        </authorList>
    </citation>
    <scope>NUCLEOTIDE SEQUENCE</scope>
    <source>
        <strain evidence="2">C57BL/6J</strain>
        <tissue evidence="2">Head</tissue>
    </source>
</reference>
<accession>Q3V205</accession>
<organism evidence="2">
    <name type="scientific">Mus musculus</name>
    <name type="common">Mouse</name>
    <dbReference type="NCBI Taxonomy" id="10090"/>
    <lineage>
        <taxon>Eukaryota</taxon>
        <taxon>Metazoa</taxon>
        <taxon>Chordata</taxon>
        <taxon>Craniata</taxon>
        <taxon>Vertebrata</taxon>
        <taxon>Euteleostomi</taxon>
        <taxon>Mammalia</taxon>
        <taxon>Eutheria</taxon>
        <taxon>Euarchontoglires</taxon>
        <taxon>Glires</taxon>
        <taxon>Rodentia</taxon>
        <taxon>Myomorpha</taxon>
        <taxon>Muroidea</taxon>
        <taxon>Muridae</taxon>
        <taxon>Murinae</taxon>
        <taxon>Mus</taxon>
        <taxon>Mus</taxon>
    </lineage>
</organism>
<reference evidence="2" key="4">
    <citation type="journal article" date="2001" name="Nature">
        <title>Functional annotation of a full-length mouse cDNA collection.</title>
        <authorList>
            <consortium name="The RIKEN Genome Exploration Research Group Phase II Team and the FANTOM Consortium"/>
        </authorList>
    </citation>
    <scope>NUCLEOTIDE SEQUENCE</scope>
    <source>
        <strain evidence="2">C57BL/6J</strain>
        <tissue evidence="2">Head</tissue>
    </source>
</reference>
<dbReference type="MGI" id="MGI:3642259">
    <property type="gene designation" value="Gm10657"/>
</dbReference>
<protein>
    <submittedName>
        <fullName evidence="2">Uncharacterized protein</fullName>
    </submittedName>
</protein>
<name>Q3V205_MOUSE</name>
<reference evidence="2" key="2">
    <citation type="journal article" date="2000" name="Genome Res.">
        <title>Normalization and subtraction of cap-trapper-selected cDNAs to prepare full-length cDNA libraries for rapid discovery of new genes.</title>
        <authorList>
            <person name="Carninci P."/>
            <person name="Shibata Y."/>
            <person name="Hayatsu N."/>
            <person name="Sugahara Y."/>
            <person name="Shibata K."/>
            <person name="Itoh M."/>
            <person name="Konno H."/>
            <person name="Okazaki Y."/>
            <person name="Muramatsu M."/>
            <person name="Hayashizaki Y."/>
        </authorList>
    </citation>
    <scope>NUCLEOTIDE SEQUENCE</scope>
    <source>
        <strain evidence="2">C57BL/6J</strain>
        <tissue evidence="2">Head</tissue>
    </source>
</reference>
<reference evidence="2" key="8">
    <citation type="journal article" date="2005" name="Science">
        <title>Antisense Transcription in the Mammalian Transcriptome.</title>
        <authorList>
            <consortium name="RIKEN Genome Exploration Research Group and Genome Science Group (Genome Network Project Core Group) and the FANTOM Consortium"/>
        </authorList>
    </citation>
    <scope>NUCLEOTIDE SEQUENCE</scope>
    <source>
        <strain evidence="2">C57BL/6J</strain>
        <tissue evidence="2">Head</tissue>
    </source>
</reference>
<reference evidence="2" key="1">
    <citation type="journal article" date="1999" name="Methods Enzymol.">
        <title>High-efficiency full-length cDNA cloning.</title>
        <authorList>
            <person name="Carninci P."/>
            <person name="Hayashizaki Y."/>
        </authorList>
    </citation>
    <scope>NUCLEOTIDE SEQUENCE</scope>
    <source>
        <strain evidence="2">C57BL/6J</strain>
        <tissue evidence="2">Head</tissue>
    </source>
</reference>
<gene>
    <name evidence="3" type="primary">Gm10657</name>
</gene>
<reference evidence="2" key="6">
    <citation type="submission" date="2004-03" db="EMBL/GenBank/DDBJ databases">
        <authorList>
            <person name="Arakawa T."/>
            <person name="Carninci P."/>
            <person name="Fukuda S."/>
            <person name="Hashizume W."/>
            <person name="Hayashida K."/>
            <person name="Hori F."/>
            <person name="Iida J."/>
            <person name="Imamura K."/>
            <person name="Imotani K."/>
            <person name="Itoh M."/>
            <person name="Kanagawa S."/>
            <person name="Kawai J."/>
            <person name="Kojima M."/>
            <person name="Konno H."/>
            <person name="Murata M."/>
            <person name="Nakamura M."/>
            <person name="Ninomiya N."/>
            <person name="Nishiyori H."/>
            <person name="Nomura K."/>
            <person name="Ohno M."/>
            <person name="Sakazume N."/>
            <person name="Sano H."/>
            <person name="Sasaki D."/>
            <person name="Shibata K."/>
            <person name="Shiraki T."/>
            <person name="Tagami M."/>
            <person name="Tagami Y."/>
            <person name="Waki K."/>
            <person name="Watahiki A."/>
            <person name="Muramatsu M."/>
            <person name="Hayashizaki Y."/>
        </authorList>
    </citation>
    <scope>NUCLEOTIDE SEQUENCE</scope>
    <source>
        <strain evidence="2">C57BL/6J</strain>
        <tissue evidence="2">Head</tissue>
    </source>
</reference>
<proteinExistence type="evidence at transcript level"/>
<feature type="non-terminal residue" evidence="2">
    <location>
        <position position="1"/>
    </location>
</feature>
<dbReference type="AlphaFoldDB" id="Q3V205"/>
<feature type="region of interest" description="Disordered" evidence="1">
    <location>
        <begin position="1"/>
        <end position="22"/>
    </location>
</feature>
<feature type="compositionally biased region" description="Low complexity" evidence="1">
    <location>
        <begin position="104"/>
        <end position="116"/>
    </location>
</feature>
<dbReference type="AGR" id="MGI:3642259"/>
<evidence type="ECO:0000256" key="1">
    <source>
        <dbReference type="SAM" id="MobiDB-lite"/>
    </source>
</evidence>
<dbReference type="EMBL" id="AK132138">
    <property type="protein sequence ID" value="BAE20994.1"/>
    <property type="molecule type" value="mRNA"/>
</dbReference>
<feature type="region of interest" description="Disordered" evidence="1">
    <location>
        <begin position="46"/>
        <end position="146"/>
    </location>
</feature>
<sequence>SAPRGGSGQAGVLSATPDPRAPAVIVDQGAGALRVRAAEFPAPCTRRLSACSPGAAAHKGGPSSPRRPAPRKHSPRRADSRDSGTRRGAAQSPPLLVPPPPRGPARLGPGARVRGGTARGSWGPGKAARVRPRGWIGPAARSEGEA</sequence>
<evidence type="ECO:0000313" key="2">
    <source>
        <dbReference type="EMBL" id="BAE20994.1"/>
    </source>
</evidence>
<feature type="compositionally biased region" description="Basic and acidic residues" evidence="1">
    <location>
        <begin position="76"/>
        <end position="85"/>
    </location>
</feature>
<evidence type="ECO:0000313" key="3">
    <source>
        <dbReference type="MGI" id="MGI:3642259"/>
    </source>
</evidence>